<sequence length="588" mass="65084">MPKKKTEKPQDSKKTLRRLWGYLYEYKGLLLAAAVLMMASNIFALVGPLLSGYAIDAIQPGPGKVIFDRVFFYCGLMLLFYLASSLLSYLISLMMIRLSQRVVAAMRKAIFDKITELPVGYFDRVATGDIISRISYDVDTINTSLASDAIQVLSSLVTIIGSFVMMVLISPLLVLIFVVTVPASIFLTRFLMSKFQPLFRRRSRKLGELNGFVEEIISGQQTIKLYNQEEAIISRFDEKNQEAVDAYYNAEYYGSMTGPSINFINNLSLSLISMFGALLFLFGHLTLGNVSSFVLYSRKFSGPINELANIFSDLQSALAAAERIFRLLDEEPEVSDVPGAYEYHEVSGDVAFDHVTFGYQAQQPIIKDLSLQVPAGSLVAIVGPTGAGKTTIVNLLMRFYDPDQGAIRLDGKNIRQATRRSLRQSYAMVLQDTWLFTGTVFDNLAYGKANATLAEVQAAAQAAHIHDFIMSLPKGYDTLISEDGTGISQGQKQLLTIARAMLLDADLLILDEATSNVDTQTELLIQAAMTKLMKGKTSFVIAHRLSTIRHADTILVVEQGNIVEQGTHEELVAKEGRYAALYQAQFDA</sequence>
<dbReference type="RefSeq" id="WP_060791647.1">
    <property type="nucleotide sequence ID" value="NZ_BAAAXK010000013.1"/>
</dbReference>
<evidence type="ECO:0000256" key="2">
    <source>
        <dbReference type="ARBA" id="ARBA00022448"/>
    </source>
</evidence>
<dbReference type="Pfam" id="PF00005">
    <property type="entry name" value="ABC_tran"/>
    <property type="match status" value="1"/>
</dbReference>
<evidence type="ECO:0000256" key="4">
    <source>
        <dbReference type="ARBA" id="ARBA00022692"/>
    </source>
</evidence>
<dbReference type="AlphaFoldDB" id="A0A1G9AUI4"/>
<dbReference type="PROSITE" id="PS50929">
    <property type="entry name" value="ABC_TM1F"/>
    <property type="match status" value="1"/>
</dbReference>
<dbReference type="EMBL" id="QRMZ01000005">
    <property type="protein sequence ID" value="RHK07217.1"/>
    <property type="molecule type" value="Genomic_DNA"/>
</dbReference>
<evidence type="ECO:0000313" key="10">
    <source>
        <dbReference type="Proteomes" id="UP000286288"/>
    </source>
</evidence>
<evidence type="ECO:0000256" key="7">
    <source>
        <dbReference type="ARBA" id="ARBA00022989"/>
    </source>
</evidence>
<dbReference type="PANTHER" id="PTHR43394:SF1">
    <property type="entry name" value="ATP-BINDING CASSETTE SUB-FAMILY B MEMBER 10, MITOCHONDRIAL"/>
    <property type="match status" value="1"/>
</dbReference>
<dbReference type="InterPro" id="IPR017871">
    <property type="entry name" value="ABC_transporter-like_CS"/>
</dbReference>
<evidence type="ECO:0000256" key="1">
    <source>
        <dbReference type="ARBA" id="ARBA00004651"/>
    </source>
</evidence>
<evidence type="ECO:0000256" key="5">
    <source>
        <dbReference type="ARBA" id="ARBA00022741"/>
    </source>
</evidence>
<dbReference type="Proteomes" id="UP000286288">
    <property type="component" value="Unassembled WGS sequence"/>
</dbReference>
<proteinExistence type="predicted"/>
<dbReference type="GO" id="GO:0005524">
    <property type="term" value="F:ATP binding"/>
    <property type="evidence" value="ECO:0007669"/>
    <property type="project" value="UniProtKB-KW"/>
</dbReference>
<name>A0A1G9AUI4_ENTCA</name>
<dbReference type="PROSITE" id="PS00211">
    <property type="entry name" value="ABC_TRANSPORTER_1"/>
    <property type="match status" value="1"/>
</dbReference>
<dbReference type="PANTHER" id="PTHR43394">
    <property type="entry name" value="ATP-DEPENDENT PERMEASE MDL1, MITOCHONDRIAL"/>
    <property type="match status" value="1"/>
</dbReference>
<keyword evidence="7" id="KW-1133">Transmembrane helix</keyword>
<dbReference type="CDD" id="cd18547">
    <property type="entry name" value="ABC_6TM_Tm288_like"/>
    <property type="match status" value="1"/>
</dbReference>
<evidence type="ECO:0000256" key="8">
    <source>
        <dbReference type="ARBA" id="ARBA00023136"/>
    </source>
</evidence>
<evidence type="ECO:0000256" key="6">
    <source>
        <dbReference type="ARBA" id="ARBA00022840"/>
    </source>
</evidence>
<comment type="caution">
    <text evidence="9">The sequence shown here is derived from an EMBL/GenBank/DDBJ whole genome shotgun (WGS) entry which is preliminary data.</text>
</comment>
<dbReference type="InterPro" id="IPR036640">
    <property type="entry name" value="ABC1_TM_sf"/>
</dbReference>
<comment type="subcellular location">
    <subcellularLocation>
        <location evidence="1">Cell membrane</location>
        <topology evidence="1">Multi-pass membrane protein</topology>
    </subcellularLocation>
</comment>
<dbReference type="Gene3D" id="1.20.1560.10">
    <property type="entry name" value="ABC transporter type 1, transmembrane domain"/>
    <property type="match status" value="1"/>
</dbReference>
<evidence type="ECO:0000313" key="9">
    <source>
        <dbReference type="EMBL" id="RHK07217.1"/>
    </source>
</evidence>
<dbReference type="InterPro" id="IPR003439">
    <property type="entry name" value="ABC_transporter-like_ATP-bd"/>
</dbReference>
<keyword evidence="8" id="KW-0472">Membrane</keyword>
<dbReference type="FunFam" id="3.40.50.300:FF:000287">
    <property type="entry name" value="Multidrug ABC transporter ATP-binding protein"/>
    <property type="match status" value="1"/>
</dbReference>
<keyword evidence="3" id="KW-1003">Cell membrane</keyword>
<dbReference type="GO" id="GO:0015421">
    <property type="term" value="F:ABC-type oligopeptide transporter activity"/>
    <property type="evidence" value="ECO:0007669"/>
    <property type="project" value="TreeGrafter"/>
</dbReference>
<dbReference type="SUPFAM" id="SSF90123">
    <property type="entry name" value="ABC transporter transmembrane region"/>
    <property type="match status" value="1"/>
</dbReference>
<dbReference type="OrthoDB" id="9770415at2"/>
<dbReference type="Gene3D" id="3.40.50.300">
    <property type="entry name" value="P-loop containing nucleotide triphosphate hydrolases"/>
    <property type="match status" value="1"/>
</dbReference>
<dbReference type="InterPro" id="IPR027417">
    <property type="entry name" value="P-loop_NTPase"/>
</dbReference>
<organism evidence="9 10">
    <name type="scientific">Enterococcus casseliflavus</name>
    <name type="common">Enterococcus flavescens</name>
    <dbReference type="NCBI Taxonomy" id="37734"/>
    <lineage>
        <taxon>Bacteria</taxon>
        <taxon>Bacillati</taxon>
        <taxon>Bacillota</taxon>
        <taxon>Bacilli</taxon>
        <taxon>Lactobacillales</taxon>
        <taxon>Enterococcaceae</taxon>
        <taxon>Enterococcus</taxon>
    </lineage>
</organism>
<dbReference type="PROSITE" id="PS50893">
    <property type="entry name" value="ABC_TRANSPORTER_2"/>
    <property type="match status" value="1"/>
</dbReference>
<dbReference type="SUPFAM" id="SSF52540">
    <property type="entry name" value="P-loop containing nucleoside triphosphate hydrolases"/>
    <property type="match status" value="1"/>
</dbReference>
<dbReference type="GO" id="GO:0005886">
    <property type="term" value="C:plasma membrane"/>
    <property type="evidence" value="ECO:0007669"/>
    <property type="project" value="UniProtKB-SubCell"/>
</dbReference>
<accession>A0A1G9AUI4</accession>
<keyword evidence="6 9" id="KW-0067">ATP-binding</keyword>
<dbReference type="InterPro" id="IPR039421">
    <property type="entry name" value="Type_1_exporter"/>
</dbReference>
<gene>
    <name evidence="9" type="ORF">DW084_04920</name>
</gene>
<dbReference type="CDD" id="cd03254">
    <property type="entry name" value="ABCC_Glucan_exporter_like"/>
    <property type="match status" value="1"/>
</dbReference>
<keyword evidence="5" id="KW-0547">Nucleotide-binding</keyword>
<dbReference type="SMART" id="SM00382">
    <property type="entry name" value="AAA"/>
    <property type="match status" value="1"/>
</dbReference>
<evidence type="ECO:0000256" key="3">
    <source>
        <dbReference type="ARBA" id="ARBA00022475"/>
    </source>
</evidence>
<reference evidence="9 10" key="1">
    <citation type="submission" date="2018-08" db="EMBL/GenBank/DDBJ databases">
        <title>A genome reference for cultivated species of the human gut microbiota.</title>
        <authorList>
            <person name="Zou Y."/>
            <person name="Xue W."/>
            <person name="Luo G."/>
        </authorList>
    </citation>
    <scope>NUCLEOTIDE SEQUENCE [LARGE SCALE GENOMIC DNA]</scope>
    <source>
        <strain evidence="9 10">AF48-16</strain>
    </source>
</reference>
<keyword evidence="4" id="KW-0812">Transmembrane</keyword>
<dbReference type="Pfam" id="PF00664">
    <property type="entry name" value="ABC_membrane"/>
    <property type="match status" value="1"/>
</dbReference>
<protein>
    <submittedName>
        <fullName evidence="9">ABC transporter ATP-binding protein</fullName>
    </submittedName>
</protein>
<dbReference type="FunFam" id="1.20.1560.10:FF:000011">
    <property type="entry name" value="Multidrug ABC transporter ATP-binding protein"/>
    <property type="match status" value="1"/>
</dbReference>
<dbReference type="InterPro" id="IPR003593">
    <property type="entry name" value="AAA+_ATPase"/>
</dbReference>
<dbReference type="GO" id="GO:0016887">
    <property type="term" value="F:ATP hydrolysis activity"/>
    <property type="evidence" value="ECO:0007669"/>
    <property type="project" value="InterPro"/>
</dbReference>
<dbReference type="InterPro" id="IPR011527">
    <property type="entry name" value="ABC1_TM_dom"/>
</dbReference>
<keyword evidence="2" id="KW-0813">Transport</keyword>